<dbReference type="GO" id="GO:0003755">
    <property type="term" value="F:peptidyl-prolyl cis-trans isomerase activity"/>
    <property type="evidence" value="ECO:0007669"/>
    <property type="project" value="UniProtKB-KW"/>
</dbReference>
<proteinExistence type="inferred from homology"/>
<evidence type="ECO:0000256" key="3">
    <source>
        <dbReference type="ARBA" id="ARBA00022519"/>
    </source>
</evidence>
<evidence type="ECO:0000256" key="2">
    <source>
        <dbReference type="ARBA" id="ARBA00022475"/>
    </source>
</evidence>
<dbReference type="OrthoDB" id="9812372at2"/>
<comment type="caution">
    <text evidence="15">The sequence shown here is derived from an EMBL/GenBank/DDBJ whole genome shotgun (WGS) entry which is preliminary data.</text>
</comment>
<evidence type="ECO:0000256" key="9">
    <source>
        <dbReference type="ARBA" id="ARBA00040743"/>
    </source>
</evidence>
<keyword evidence="4 13" id="KW-0812">Transmembrane</keyword>
<dbReference type="PROSITE" id="PS50198">
    <property type="entry name" value="PPIC_PPIASE_2"/>
    <property type="match status" value="1"/>
</dbReference>
<reference evidence="15 16" key="1">
    <citation type="journal article" date="2011" name="Front. Microbiol.">
        <title>Genomic signatures of strain selection and enhancement in Bacillus atrophaeus var. globigii, a historical biowarfare simulant.</title>
        <authorList>
            <person name="Gibbons H.S."/>
            <person name="Broomall S.M."/>
            <person name="McNew L.A."/>
            <person name="Daligault H."/>
            <person name="Chapman C."/>
            <person name="Bruce D."/>
            <person name="Karavis M."/>
            <person name="Krepps M."/>
            <person name="McGregor P.A."/>
            <person name="Hong C."/>
            <person name="Park K.H."/>
            <person name="Akmal A."/>
            <person name="Feldman A."/>
            <person name="Lin J.S."/>
            <person name="Chang W.E."/>
            <person name="Higgs B.W."/>
            <person name="Demirev P."/>
            <person name="Lindquist J."/>
            <person name="Liem A."/>
            <person name="Fochler E."/>
            <person name="Read T.D."/>
            <person name="Tapia R."/>
            <person name="Johnson S."/>
            <person name="Bishop-Lilly K.A."/>
            <person name="Detter C."/>
            <person name="Han C."/>
            <person name="Sozhamannan S."/>
            <person name="Rosenzweig C.N."/>
            <person name="Skowronski E.W."/>
        </authorList>
    </citation>
    <scope>NUCLEOTIDE SEQUENCE [LARGE SCALE GENOMIC DNA]</scope>
    <source>
        <strain evidence="15 16">CC-PW-9</strain>
    </source>
</reference>
<dbReference type="InterPro" id="IPR000297">
    <property type="entry name" value="PPIase_PpiC"/>
</dbReference>
<dbReference type="InterPro" id="IPR027304">
    <property type="entry name" value="Trigger_fact/SurA_dom_sf"/>
</dbReference>
<evidence type="ECO:0000256" key="13">
    <source>
        <dbReference type="SAM" id="Phobius"/>
    </source>
</evidence>
<keyword evidence="2" id="KW-1003">Cell membrane</keyword>
<evidence type="ECO:0000256" key="10">
    <source>
        <dbReference type="ARBA" id="ARBA00042775"/>
    </source>
</evidence>
<evidence type="ECO:0000313" key="15">
    <source>
        <dbReference type="EMBL" id="RUO80403.1"/>
    </source>
</evidence>
<evidence type="ECO:0000256" key="8">
    <source>
        <dbReference type="ARBA" id="ARBA00038408"/>
    </source>
</evidence>
<dbReference type="Pfam" id="PF00639">
    <property type="entry name" value="Rotamase"/>
    <property type="match status" value="1"/>
</dbReference>
<dbReference type="GO" id="GO:0005886">
    <property type="term" value="C:plasma membrane"/>
    <property type="evidence" value="ECO:0007669"/>
    <property type="project" value="UniProtKB-SubCell"/>
</dbReference>
<evidence type="ECO:0000256" key="5">
    <source>
        <dbReference type="ARBA" id="ARBA00022989"/>
    </source>
</evidence>
<feature type="coiled-coil region" evidence="12">
    <location>
        <begin position="277"/>
        <end position="304"/>
    </location>
</feature>
<evidence type="ECO:0000256" key="1">
    <source>
        <dbReference type="ARBA" id="ARBA00004382"/>
    </source>
</evidence>
<keyword evidence="7" id="KW-0143">Chaperone</keyword>
<protein>
    <recommendedName>
        <fullName evidence="9">Periplasmic chaperone PpiD</fullName>
    </recommendedName>
    <alternativeName>
        <fullName evidence="10">Periplasmic folding chaperone</fullName>
    </alternativeName>
</protein>
<dbReference type="AlphaFoldDB" id="A0A432ZR98"/>
<dbReference type="SUPFAM" id="SSF109998">
    <property type="entry name" value="Triger factor/SurA peptide-binding domain-like"/>
    <property type="match status" value="1"/>
</dbReference>
<dbReference type="SUPFAM" id="SSF54534">
    <property type="entry name" value="FKBP-like"/>
    <property type="match status" value="1"/>
</dbReference>
<evidence type="ECO:0000256" key="6">
    <source>
        <dbReference type="ARBA" id="ARBA00023136"/>
    </source>
</evidence>
<name>A0A432ZR98_9GAMM</name>
<dbReference type="Proteomes" id="UP000287996">
    <property type="component" value="Unassembled WGS sequence"/>
</dbReference>
<accession>A0A432ZR98</accession>
<evidence type="ECO:0000313" key="16">
    <source>
        <dbReference type="Proteomes" id="UP000287996"/>
    </source>
</evidence>
<sequence>MMEKIREGSQSVIVKAILVLIILTFALAGVGSYITGNSEVVVAKVNGEKILQQDFDRAYQNERDRLKQQFGDMYEAIISDSGYMNQMRQNVLENLIEKALLQQFADELGLRVSDQQVKQAIRSMPQFKTAGSFNNDMYLMALRNVGFTPESFASLVREQMLQQQVMQGVAATEFSLKPEQAAYYSLQNETRSGRYIVAQSALYTSQVEVTDEELQTYYDENSEQFYAPEQMKVAFVELSKADLMNQVNVSDDEVKAFYEANKAQYGSAEERRVSHILVEYGDDKDAARQKIEQAQQALQQGEDFAAVAKQYSTDTFSAEQGGDLGWIEPGVMDKDFDSAVFALNNSGDVSGIVETSFGYHIIKLTDVRESNIKPLEEVRDDIVQQLKEDKADELFFNKQQQLAEISFEQPDTLEPAAEAIGVEVKNTDWFTRDSAPTVLSDQAVMNKIFAPELIDEQLNSDVITTADDKALVVRVTDHQPKRVKDFATVSAQIRQTLVQQKAQDMALAQAQKWADVLASGDVPAAEVKPLESIMRTHQQAPRQVVQTLFTLAPQQTQAIKLNNGDAAVVQLTDWQKGQVEDSALDSIAPRLQNRKAQVTLAALIEQLKAEADISRSLKAVKQ</sequence>
<dbReference type="Gene3D" id="1.10.4030.10">
    <property type="entry name" value="Porin chaperone SurA, peptide-binding domain"/>
    <property type="match status" value="1"/>
</dbReference>
<evidence type="ECO:0000256" key="11">
    <source>
        <dbReference type="PROSITE-ProRule" id="PRU00278"/>
    </source>
</evidence>
<feature type="domain" description="PpiC" evidence="14">
    <location>
        <begin position="268"/>
        <end position="366"/>
    </location>
</feature>
<dbReference type="InterPro" id="IPR023058">
    <property type="entry name" value="PPIase_PpiC_CS"/>
</dbReference>
<evidence type="ECO:0000256" key="12">
    <source>
        <dbReference type="SAM" id="Coils"/>
    </source>
</evidence>
<evidence type="ECO:0000256" key="4">
    <source>
        <dbReference type="ARBA" id="ARBA00022692"/>
    </source>
</evidence>
<dbReference type="PANTHER" id="PTHR47529">
    <property type="entry name" value="PEPTIDYL-PROLYL CIS-TRANS ISOMERASE D"/>
    <property type="match status" value="1"/>
</dbReference>
<dbReference type="EMBL" id="PIQH01000004">
    <property type="protein sequence ID" value="RUO80403.1"/>
    <property type="molecule type" value="Genomic_DNA"/>
</dbReference>
<keyword evidence="12" id="KW-0175">Coiled coil</keyword>
<dbReference type="NCBIfam" id="NF008054">
    <property type="entry name" value="PRK10788.1"/>
    <property type="match status" value="1"/>
</dbReference>
<keyword evidence="11" id="KW-0697">Rotamase</keyword>
<dbReference type="InterPro" id="IPR052029">
    <property type="entry name" value="PpiD_chaperone"/>
</dbReference>
<keyword evidence="11 15" id="KW-0413">Isomerase</keyword>
<dbReference type="Pfam" id="PF13624">
    <property type="entry name" value="SurA_N_3"/>
    <property type="match status" value="1"/>
</dbReference>
<keyword evidence="16" id="KW-1185">Reference proteome</keyword>
<evidence type="ECO:0000259" key="14">
    <source>
        <dbReference type="PROSITE" id="PS50198"/>
    </source>
</evidence>
<keyword evidence="5 13" id="KW-1133">Transmembrane helix</keyword>
<keyword evidence="3" id="KW-0997">Cell inner membrane</keyword>
<dbReference type="PROSITE" id="PS01096">
    <property type="entry name" value="PPIC_PPIASE_1"/>
    <property type="match status" value="1"/>
</dbReference>
<dbReference type="InterPro" id="IPR046357">
    <property type="entry name" value="PPIase_dom_sf"/>
</dbReference>
<comment type="subcellular location">
    <subcellularLocation>
        <location evidence="1">Cell inner membrane</location>
        <topology evidence="1">Single-pass type II membrane protein</topology>
        <orientation evidence="1">Periplasmic side</orientation>
    </subcellularLocation>
</comment>
<dbReference type="PANTHER" id="PTHR47529:SF1">
    <property type="entry name" value="PERIPLASMIC CHAPERONE PPID"/>
    <property type="match status" value="1"/>
</dbReference>
<dbReference type="RefSeq" id="WP_126841460.1">
    <property type="nucleotide sequence ID" value="NZ_PIQH01000004.1"/>
</dbReference>
<evidence type="ECO:0000256" key="7">
    <source>
        <dbReference type="ARBA" id="ARBA00023186"/>
    </source>
</evidence>
<comment type="similarity">
    <text evidence="8">Belongs to the PpiD chaperone family.</text>
</comment>
<feature type="transmembrane region" description="Helical" evidence="13">
    <location>
        <begin position="12"/>
        <end position="34"/>
    </location>
</feature>
<keyword evidence="6 13" id="KW-0472">Membrane</keyword>
<dbReference type="Gene3D" id="3.10.50.40">
    <property type="match status" value="1"/>
</dbReference>
<organism evidence="15 16">
    <name type="scientific">Idiomarina tyrosinivorans</name>
    <dbReference type="NCBI Taxonomy" id="1445662"/>
    <lineage>
        <taxon>Bacteria</taxon>
        <taxon>Pseudomonadati</taxon>
        <taxon>Pseudomonadota</taxon>
        <taxon>Gammaproteobacteria</taxon>
        <taxon>Alteromonadales</taxon>
        <taxon>Idiomarinaceae</taxon>
        <taxon>Idiomarina</taxon>
    </lineage>
</organism>
<gene>
    <name evidence="15" type="ORF">CWI84_04890</name>
</gene>